<dbReference type="InterPro" id="IPR036770">
    <property type="entry name" value="Ankyrin_rpt-contain_sf"/>
</dbReference>
<dbReference type="Gene3D" id="1.25.40.20">
    <property type="entry name" value="Ankyrin repeat-containing domain"/>
    <property type="match status" value="1"/>
</dbReference>
<dbReference type="OrthoDB" id="10264456at2759"/>
<dbReference type="PANTHER" id="PTHR45661">
    <property type="entry name" value="SURFACE ANTIGEN"/>
    <property type="match status" value="1"/>
</dbReference>
<sequence>RFASTLLPEIARDIALTSSMEAADEVGEDQYWIGTGEGSVPNDVTHVRVSDGVTRLRESTFIDRERLVAVELNEGLVEIGSTAFYSCTSLECVRIPSSVTTVGASAFAECIKLGHVEFPEDSRVDTIMNCAFEECTSLTEIKLPKYLSTLGEHSFSLCSRLMSVDLATTGLVAIEKHSFDGCTLLADVRLPATIRRLGNHAFRYCTSLSNIILHEGTKTIDAMAFSGCESLSIDKLPSTVETIGHGAFSRCSLRHFASPLHCKELKLSALDCCEKLKSIQIVGDDTMLVNGSNNYCFRNQSLLRMNIPQSYRQLYHKCNNGMFSQGSFLSNICIAPNSTIHKGAYEHMFHEFIKKGCTLDMIRSRFKQLPLHEICFDYSNQHTEVTFEQVKDCLKKNTDAVREKDCIGMTPLHIIACSTNHDVRLFQILISSSHNTLMDQDIFGRTALDYALLSDAPEEVSFRTKGPPESEYAHQTYRWFAGKAAKQRMIKMSTLTVTRQLKVDEMICGFQSIGNFKSLSSSWSSESSSSSDDDSWESEVQWRRQVGPVWKLMKRWELKEATILLELALWKCCLNDSSVGSGSRVAARVGCGAEVIINEVVQYLSHDDFETDIFGGIFSLGREEYRNEDEDSGSIFASWRL</sequence>
<dbReference type="Pfam" id="PF13306">
    <property type="entry name" value="LRR_5"/>
    <property type="match status" value="3"/>
</dbReference>
<evidence type="ECO:0000313" key="1">
    <source>
        <dbReference type="EMBL" id="EJK77721.1"/>
    </source>
</evidence>
<feature type="non-terminal residue" evidence="1">
    <location>
        <position position="1"/>
    </location>
</feature>
<dbReference type="Proteomes" id="UP000266841">
    <property type="component" value="Unassembled WGS sequence"/>
</dbReference>
<reference evidence="1 2" key="1">
    <citation type="journal article" date="2012" name="Genome Biol.">
        <title>Genome and low-iron response of an oceanic diatom adapted to chronic iron limitation.</title>
        <authorList>
            <person name="Lommer M."/>
            <person name="Specht M."/>
            <person name="Roy A.S."/>
            <person name="Kraemer L."/>
            <person name="Andreson R."/>
            <person name="Gutowska M.A."/>
            <person name="Wolf J."/>
            <person name="Bergner S.V."/>
            <person name="Schilhabel M.B."/>
            <person name="Klostermeier U.C."/>
            <person name="Beiko R.G."/>
            <person name="Rosenstiel P."/>
            <person name="Hippler M."/>
            <person name="Laroche J."/>
        </authorList>
    </citation>
    <scope>NUCLEOTIDE SEQUENCE [LARGE SCALE GENOMIC DNA]</scope>
    <source>
        <strain evidence="1 2">CCMP1005</strain>
    </source>
</reference>
<keyword evidence="2" id="KW-1185">Reference proteome</keyword>
<dbReference type="InterPro" id="IPR053139">
    <property type="entry name" value="Surface_bspA-like"/>
</dbReference>
<organism evidence="1 2">
    <name type="scientific">Thalassiosira oceanica</name>
    <name type="common">Marine diatom</name>
    <dbReference type="NCBI Taxonomy" id="159749"/>
    <lineage>
        <taxon>Eukaryota</taxon>
        <taxon>Sar</taxon>
        <taxon>Stramenopiles</taxon>
        <taxon>Ochrophyta</taxon>
        <taxon>Bacillariophyta</taxon>
        <taxon>Coscinodiscophyceae</taxon>
        <taxon>Thalassiosirophycidae</taxon>
        <taxon>Thalassiosirales</taxon>
        <taxon>Thalassiosiraceae</taxon>
        <taxon>Thalassiosira</taxon>
    </lineage>
</organism>
<dbReference type="SUPFAM" id="SSF48403">
    <property type="entry name" value="Ankyrin repeat"/>
    <property type="match status" value="1"/>
</dbReference>
<gene>
    <name evidence="1" type="ORF">THAOC_00430</name>
</gene>
<dbReference type="SUPFAM" id="SSF52058">
    <property type="entry name" value="L domain-like"/>
    <property type="match status" value="1"/>
</dbReference>
<proteinExistence type="predicted"/>
<dbReference type="InterPro" id="IPR026906">
    <property type="entry name" value="LRR_5"/>
</dbReference>
<dbReference type="AlphaFoldDB" id="K0TP87"/>
<comment type="caution">
    <text evidence="1">The sequence shown here is derived from an EMBL/GenBank/DDBJ whole genome shotgun (WGS) entry which is preliminary data.</text>
</comment>
<dbReference type="PANTHER" id="PTHR45661:SF3">
    <property type="entry name" value="IG-LIKE DOMAIN-CONTAINING PROTEIN"/>
    <property type="match status" value="1"/>
</dbReference>
<dbReference type="EMBL" id="AGNL01000500">
    <property type="protein sequence ID" value="EJK77721.1"/>
    <property type="molecule type" value="Genomic_DNA"/>
</dbReference>
<dbReference type="Gene3D" id="3.80.10.10">
    <property type="entry name" value="Ribonuclease Inhibitor"/>
    <property type="match status" value="2"/>
</dbReference>
<dbReference type="InterPro" id="IPR032675">
    <property type="entry name" value="LRR_dom_sf"/>
</dbReference>
<protein>
    <submittedName>
        <fullName evidence="1">Uncharacterized protein</fullName>
    </submittedName>
</protein>
<evidence type="ECO:0000313" key="2">
    <source>
        <dbReference type="Proteomes" id="UP000266841"/>
    </source>
</evidence>
<accession>K0TP87</accession>
<name>K0TP87_THAOC</name>